<evidence type="ECO:0000313" key="8">
    <source>
        <dbReference type="EnsemblMetazoa" id="CLYHEMP017200.1"/>
    </source>
</evidence>
<comment type="subcellular location">
    <subcellularLocation>
        <location evidence="1">Endomembrane system</location>
        <topology evidence="1">Multi-pass membrane protein</topology>
    </subcellularLocation>
</comment>
<dbReference type="AlphaFoldDB" id="A0A7M5X486"/>
<dbReference type="RefSeq" id="XP_066928440.1">
    <property type="nucleotide sequence ID" value="XM_067072339.1"/>
</dbReference>
<feature type="transmembrane region" description="Helical" evidence="7">
    <location>
        <begin position="136"/>
        <end position="159"/>
    </location>
</feature>
<sequence length="472" mass="52517">MSNKKCTAQSSINFAVLAAIRGSTPLMLWFAIMHLQSAGLVIAIKCALTLALFLCSTLWYFCRNDDSKLIIQKNLSNKATYWKICVIGVLQSALPYIFVSYSLQYLPPTLIGVCMVSAPWWSALFERIPLVKGTKVGGTVKVGMVFGLIGITLMLGPVVKESVSCIRTSPDISNSTKTTLLNMTTTTTEQPSASSDDLRHLYDTCKTLSELFLSIFYALMAPILWGIVAVFWKYNRKDTHIMVSSVGQNFVGCVIGIIVYFSFEYSSEHLVTTFEGSNTQMYVSTIFLGVLTGWLATLLVQHLFTSIGSKATNQVVTTIPFIVFVEDCIFVRDVITIYPWVVALEVLGVLLVTFGVFVSNMAFTSNPNLKSTRNRGTRNRGNLSDRLLDDQEGYDEDGELYDDDNTSGFYTSVVRSEYNDNEEGGEGGTDEYAHHYEPPPMVITTQNEESNNETEDEEINNIFQKEARNAKS</sequence>
<evidence type="ECO:0000256" key="4">
    <source>
        <dbReference type="ARBA" id="ARBA00022989"/>
    </source>
</evidence>
<accession>A0A7M5X486</accession>
<dbReference type="EnsemblMetazoa" id="CLYHEMT017200.1">
    <property type="protein sequence ID" value="CLYHEMP017200.1"/>
    <property type="gene ID" value="CLYHEMG017200"/>
</dbReference>
<keyword evidence="5 7" id="KW-0472">Membrane</keyword>
<evidence type="ECO:0008006" key="10">
    <source>
        <dbReference type="Google" id="ProtNLM"/>
    </source>
</evidence>
<dbReference type="GO" id="GO:0005886">
    <property type="term" value="C:plasma membrane"/>
    <property type="evidence" value="ECO:0007669"/>
    <property type="project" value="UniProtKB-SubCell"/>
</dbReference>
<feature type="compositionally biased region" description="Acidic residues" evidence="6">
    <location>
        <begin position="450"/>
        <end position="459"/>
    </location>
</feature>
<dbReference type="PANTHER" id="PTHR32322:SF18">
    <property type="entry name" value="S-ADENOSYLMETHIONINE_S-ADENOSYLHOMOCYSTEINE TRANSPORTER"/>
    <property type="match status" value="1"/>
</dbReference>
<feature type="transmembrane region" description="Helical" evidence="7">
    <location>
        <begin position="338"/>
        <end position="363"/>
    </location>
</feature>
<name>A0A7M5X486_9CNID</name>
<evidence type="ECO:0000256" key="7">
    <source>
        <dbReference type="SAM" id="Phobius"/>
    </source>
</evidence>
<dbReference type="GeneID" id="136815889"/>
<feature type="transmembrane region" description="Helical" evidence="7">
    <location>
        <begin position="38"/>
        <end position="61"/>
    </location>
</feature>
<evidence type="ECO:0000256" key="2">
    <source>
        <dbReference type="ARBA" id="ARBA00022475"/>
    </source>
</evidence>
<organism evidence="8 9">
    <name type="scientific">Clytia hemisphaerica</name>
    <dbReference type="NCBI Taxonomy" id="252671"/>
    <lineage>
        <taxon>Eukaryota</taxon>
        <taxon>Metazoa</taxon>
        <taxon>Cnidaria</taxon>
        <taxon>Hydrozoa</taxon>
        <taxon>Hydroidolina</taxon>
        <taxon>Leptothecata</taxon>
        <taxon>Obeliida</taxon>
        <taxon>Clytiidae</taxon>
        <taxon>Clytia</taxon>
    </lineage>
</organism>
<keyword evidence="2" id="KW-1003">Cell membrane</keyword>
<feature type="compositionally biased region" description="Acidic residues" evidence="6">
    <location>
        <begin position="390"/>
        <end position="405"/>
    </location>
</feature>
<evidence type="ECO:0000256" key="6">
    <source>
        <dbReference type="SAM" id="MobiDB-lite"/>
    </source>
</evidence>
<evidence type="ECO:0000256" key="3">
    <source>
        <dbReference type="ARBA" id="ARBA00022692"/>
    </source>
</evidence>
<dbReference type="OrthoDB" id="6022284at2759"/>
<reference evidence="8" key="1">
    <citation type="submission" date="2021-01" db="UniProtKB">
        <authorList>
            <consortium name="EnsemblMetazoa"/>
        </authorList>
    </citation>
    <scope>IDENTIFICATION</scope>
</reference>
<feature type="region of interest" description="Disordered" evidence="6">
    <location>
        <begin position="418"/>
        <end position="472"/>
    </location>
</feature>
<feature type="transmembrane region" description="Helical" evidence="7">
    <location>
        <begin position="281"/>
        <end position="300"/>
    </location>
</feature>
<feature type="compositionally biased region" description="Acidic residues" evidence="6">
    <location>
        <begin position="419"/>
        <end position="429"/>
    </location>
</feature>
<feature type="transmembrane region" description="Helical" evidence="7">
    <location>
        <begin position="211"/>
        <end position="234"/>
    </location>
</feature>
<feature type="transmembrane region" description="Helical" evidence="7">
    <location>
        <begin position="81"/>
        <end position="99"/>
    </location>
</feature>
<dbReference type="InterPro" id="IPR050638">
    <property type="entry name" value="AA-Vitamin_Transporters"/>
</dbReference>
<dbReference type="PANTHER" id="PTHR32322">
    <property type="entry name" value="INNER MEMBRANE TRANSPORTER"/>
    <property type="match status" value="1"/>
</dbReference>
<feature type="transmembrane region" description="Helical" evidence="7">
    <location>
        <begin position="105"/>
        <end position="124"/>
    </location>
</feature>
<feature type="region of interest" description="Disordered" evidence="6">
    <location>
        <begin position="368"/>
        <end position="406"/>
    </location>
</feature>
<dbReference type="Proteomes" id="UP000594262">
    <property type="component" value="Unplaced"/>
</dbReference>
<keyword evidence="9" id="KW-1185">Reference proteome</keyword>
<feature type="transmembrane region" description="Helical" evidence="7">
    <location>
        <begin position="241"/>
        <end position="261"/>
    </location>
</feature>
<evidence type="ECO:0000313" key="9">
    <source>
        <dbReference type="Proteomes" id="UP000594262"/>
    </source>
</evidence>
<evidence type="ECO:0000256" key="1">
    <source>
        <dbReference type="ARBA" id="ARBA00004127"/>
    </source>
</evidence>
<keyword evidence="4 7" id="KW-1133">Transmembrane helix</keyword>
<proteinExistence type="predicted"/>
<protein>
    <recommendedName>
        <fullName evidence="10">EamA domain-containing protein</fullName>
    </recommendedName>
</protein>
<evidence type="ECO:0000256" key="5">
    <source>
        <dbReference type="ARBA" id="ARBA00023136"/>
    </source>
</evidence>
<feature type="transmembrane region" description="Helical" evidence="7">
    <location>
        <begin position="12"/>
        <end position="32"/>
    </location>
</feature>
<keyword evidence="3 7" id="KW-0812">Transmembrane</keyword>